<protein>
    <recommendedName>
        <fullName evidence="13">Small-conductance mechanosensitive channel</fullName>
    </recommendedName>
</protein>
<name>W5IGT4_SCAIO</name>
<dbReference type="InterPro" id="IPR010920">
    <property type="entry name" value="LSM_dom_sf"/>
</dbReference>
<feature type="region of interest" description="Disordered" evidence="7">
    <location>
        <begin position="309"/>
        <end position="443"/>
    </location>
</feature>
<dbReference type="InterPro" id="IPR049142">
    <property type="entry name" value="MS_channel_1st"/>
</dbReference>
<evidence type="ECO:0000256" key="3">
    <source>
        <dbReference type="ARBA" id="ARBA00022475"/>
    </source>
</evidence>
<evidence type="ECO:0000256" key="7">
    <source>
        <dbReference type="SAM" id="MobiDB-lite"/>
    </source>
</evidence>
<evidence type="ECO:0000256" key="5">
    <source>
        <dbReference type="ARBA" id="ARBA00022989"/>
    </source>
</evidence>
<dbReference type="Pfam" id="PF00924">
    <property type="entry name" value="MS_channel_2nd"/>
    <property type="match status" value="1"/>
</dbReference>
<evidence type="ECO:0000256" key="2">
    <source>
        <dbReference type="ARBA" id="ARBA00008017"/>
    </source>
</evidence>
<keyword evidence="6 8" id="KW-0472">Membrane</keyword>
<dbReference type="PANTHER" id="PTHR30221:SF1">
    <property type="entry name" value="SMALL-CONDUCTANCE MECHANOSENSITIVE CHANNEL"/>
    <property type="match status" value="1"/>
</dbReference>
<evidence type="ECO:0000256" key="6">
    <source>
        <dbReference type="ARBA" id="ARBA00023136"/>
    </source>
</evidence>
<dbReference type="Gene3D" id="1.10.287.1260">
    <property type="match status" value="1"/>
</dbReference>
<dbReference type="GO" id="GO:0005886">
    <property type="term" value="C:plasma membrane"/>
    <property type="evidence" value="ECO:0007669"/>
    <property type="project" value="UniProtKB-SubCell"/>
</dbReference>
<dbReference type="Proteomes" id="UP000005777">
    <property type="component" value="Unassembled WGS sequence"/>
</dbReference>
<comment type="subcellular location">
    <subcellularLocation>
        <location evidence="1">Cell membrane</location>
        <topology evidence="1">Multi-pass membrane protein</topology>
    </subcellularLocation>
</comment>
<keyword evidence="4 8" id="KW-0812">Transmembrane</keyword>
<organism evidence="11 12">
    <name type="scientific">Scardovia inopinata F0304</name>
    <dbReference type="NCBI Taxonomy" id="641146"/>
    <lineage>
        <taxon>Bacteria</taxon>
        <taxon>Bacillati</taxon>
        <taxon>Actinomycetota</taxon>
        <taxon>Actinomycetes</taxon>
        <taxon>Bifidobacteriales</taxon>
        <taxon>Bifidobacteriaceae</taxon>
        <taxon>Scardovia</taxon>
    </lineage>
</organism>
<dbReference type="InterPro" id="IPR023408">
    <property type="entry name" value="MscS_beta-dom_sf"/>
</dbReference>
<feature type="transmembrane region" description="Helical" evidence="8">
    <location>
        <begin position="91"/>
        <end position="111"/>
    </location>
</feature>
<evidence type="ECO:0000313" key="11">
    <source>
        <dbReference type="EMBL" id="EFG26169.2"/>
    </source>
</evidence>
<feature type="compositionally biased region" description="Polar residues" evidence="7">
    <location>
        <begin position="434"/>
        <end position="443"/>
    </location>
</feature>
<evidence type="ECO:0000256" key="4">
    <source>
        <dbReference type="ARBA" id="ARBA00022692"/>
    </source>
</evidence>
<dbReference type="InterPro" id="IPR045275">
    <property type="entry name" value="MscS_archaea/bacteria_type"/>
</dbReference>
<dbReference type="AlphaFoldDB" id="W5IGT4"/>
<feature type="transmembrane region" description="Helical" evidence="8">
    <location>
        <begin position="32"/>
        <end position="50"/>
    </location>
</feature>
<sequence length="443" mass="48630">MCKNTGMNTVGLTFPTKWSTIEAWFSARSSRIIYLVVTFVVAFFLIKWVTRLTQTAFNRTKLPSATLFINILRIFLWFIAVLIVLKPVFGITPSTFIAALGVGGLAVSLGLQDTISNLVGGFTLMMGKVISPGDTIKINDSVGTVKDITWRHTIIRERTGSEIWIPNSVLNSTQLEKLPTTNAAFTTVPFVMRGDTNVSMASKRILELVGRATSQLSLKKTNPSVRFTGFSPYGITGEIVLYAAHGVSFAQIADAASRAIAGEDYIVQNGSEEPLAGPVPVEDNQETIAFKPSKQLKQGEIAPQAVVQERSRENLKQPSMVNPPRNQDKDRGQTLSKNSQEAQGNPYVNRILKKLVSATESRENRKKRRNRSSGAVGGKNERKPSDISASPTNPEVIRQIGVVANPDKVEAISTTQMRRFNKPRHSGSLRRIGSTRSGKQTKD</sequence>
<evidence type="ECO:0000259" key="10">
    <source>
        <dbReference type="Pfam" id="PF21088"/>
    </source>
</evidence>
<dbReference type="HOGENOM" id="CLU_645352_0_0_11"/>
<evidence type="ECO:0000259" key="9">
    <source>
        <dbReference type="Pfam" id="PF00924"/>
    </source>
</evidence>
<dbReference type="InterPro" id="IPR011014">
    <property type="entry name" value="MscS_channel_TM-2"/>
</dbReference>
<comment type="caution">
    <text evidence="11">The sequence shown here is derived from an EMBL/GenBank/DDBJ whole genome shotgun (WGS) entry which is preliminary data.</text>
</comment>
<feature type="transmembrane region" description="Helical" evidence="8">
    <location>
        <begin position="62"/>
        <end position="85"/>
    </location>
</feature>
<evidence type="ECO:0000256" key="8">
    <source>
        <dbReference type="SAM" id="Phobius"/>
    </source>
</evidence>
<evidence type="ECO:0000313" key="12">
    <source>
        <dbReference type="Proteomes" id="UP000005777"/>
    </source>
</evidence>
<dbReference type="Pfam" id="PF21088">
    <property type="entry name" value="MS_channel_1st"/>
    <property type="match status" value="1"/>
</dbReference>
<evidence type="ECO:0008006" key="13">
    <source>
        <dbReference type="Google" id="ProtNLM"/>
    </source>
</evidence>
<keyword evidence="3" id="KW-1003">Cell membrane</keyword>
<feature type="domain" description="Mechanosensitive ion channel MscS" evidence="9">
    <location>
        <begin position="113"/>
        <end position="175"/>
    </location>
</feature>
<dbReference type="SUPFAM" id="SSF50182">
    <property type="entry name" value="Sm-like ribonucleoproteins"/>
    <property type="match status" value="1"/>
</dbReference>
<reference evidence="11 12" key="1">
    <citation type="submission" date="2012-01" db="EMBL/GenBank/DDBJ databases">
        <title>The Genome Sequence of Scardovia inopinata F0304.</title>
        <authorList>
            <consortium name="The Broad Institute Genome Sequencing Platform"/>
            <person name="Ward D."/>
            <person name="Earl A."/>
            <person name="Feldgarden M."/>
            <person name="Gevers D."/>
            <person name="Young S."/>
            <person name="Zeng Q."/>
            <person name="Koehrsen M."/>
            <person name="Alvarado L."/>
            <person name="Berlin A.M."/>
            <person name="Borenstein D."/>
            <person name="Chapman S.B."/>
            <person name="Chen Z."/>
            <person name="Engels R."/>
            <person name="Freedman E."/>
            <person name="Gellesch M."/>
            <person name="Goldberg J."/>
            <person name="Griggs A."/>
            <person name="Gujja S."/>
            <person name="Heilman E.R."/>
            <person name="Heiman D.I."/>
            <person name="Hepburn T.A."/>
            <person name="Howarth C."/>
            <person name="Jen D."/>
            <person name="Larson L."/>
            <person name="Mehta T."/>
            <person name="Park D."/>
            <person name="Pearson M."/>
            <person name="Richards J."/>
            <person name="Roberts A."/>
            <person name="Saif S."/>
            <person name="Shea T.D."/>
            <person name="Shenoy N."/>
            <person name="Sisk P."/>
            <person name="Stolte C."/>
            <person name="Sykes S.N."/>
            <person name="Walk T."/>
            <person name="White J."/>
            <person name="Yandava C."/>
            <person name="Izard J."/>
            <person name="Baranova O.V."/>
            <person name="Blanton J.M."/>
            <person name="Tanner A.C."/>
            <person name="Dewhirst F."/>
            <person name="Haas B."/>
            <person name="Nusbaum C."/>
            <person name="Birren B."/>
        </authorList>
    </citation>
    <scope>NUCLEOTIDE SEQUENCE [LARGE SCALE GENOMIC DNA]</scope>
    <source>
        <strain evidence="11 12">F0304</strain>
    </source>
</reference>
<evidence type="ECO:0000256" key="1">
    <source>
        <dbReference type="ARBA" id="ARBA00004651"/>
    </source>
</evidence>
<dbReference type="Gene3D" id="2.30.30.60">
    <property type="match status" value="1"/>
</dbReference>
<feature type="compositionally biased region" description="Basic residues" evidence="7">
    <location>
        <begin position="419"/>
        <end position="428"/>
    </location>
</feature>
<feature type="domain" description="Mechanosensitive ion channel transmembrane helices 2/3" evidence="10">
    <location>
        <begin position="70"/>
        <end position="112"/>
    </location>
</feature>
<feature type="compositionally biased region" description="Polar residues" evidence="7">
    <location>
        <begin position="333"/>
        <end position="343"/>
    </location>
</feature>
<gene>
    <name evidence="11" type="ORF">HMPREF9020_01249</name>
</gene>
<dbReference type="EMBL" id="ADCX01000012">
    <property type="protein sequence ID" value="EFG26169.2"/>
    <property type="molecule type" value="Genomic_DNA"/>
</dbReference>
<dbReference type="GO" id="GO:0008381">
    <property type="term" value="F:mechanosensitive monoatomic ion channel activity"/>
    <property type="evidence" value="ECO:0007669"/>
    <property type="project" value="InterPro"/>
</dbReference>
<accession>W5IGT4</accession>
<comment type="similarity">
    <text evidence="2">Belongs to the MscS (TC 1.A.23) family.</text>
</comment>
<dbReference type="eggNOG" id="COG0668">
    <property type="taxonomic scope" value="Bacteria"/>
</dbReference>
<dbReference type="SUPFAM" id="SSF82861">
    <property type="entry name" value="Mechanosensitive channel protein MscS (YggB), transmembrane region"/>
    <property type="match status" value="1"/>
</dbReference>
<proteinExistence type="inferred from homology"/>
<dbReference type="PANTHER" id="PTHR30221">
    <property type="entry name" value="SMALL-CONDUCTANCE MECHANOSENSITIVE CHANNEL"/>
    <property type="match status" value="1"/>
</dbReference>
<keyword evidence="12" id="KW-1185">Reference proteome</keyword>
<keyword evidence="5 8" id="KW-1133">Transmembrane helix</keyword>
<dbReference type="InterPro" id="IPR006685">
    <property type="entry name" value="MscS_channel_2nd"/>
</dbReference>